<keyword evidence="5" id="KW-1185">Reference proteome</keyword>
<dbReference type="InterPro" id="IPR016188">
    <property type="entry name" value="PurM-like_N"/>
</dbReference>
<dbReference type="CDD" id="cd02197">
    <property type="entry name" value="HypE"/>
    <property type="match status" value="1"/>
</dbReference>
<feature type="domain" description="PurM-like N-terminal" evidence="2">
    <location>
        <begin position="38"/>
        <end position="148"/>
    </location>
</feature>
<evidence type="ECO:0000256" key="1">
    <source>
        <dbReference type="ARBA" id="ARBA00006243"/>
    </source>
</evidence>
<dbReference type="Pfam" id="PF00586">
    <property type="entry name" value="AIRS"/>
    <property type="match status" value="1"/>
</dbReference>
<feature type="domain" description="PurM-like C-terminal" evidence="3">
    <location>
        <begin position="159"/>
        <end position="311"/>
    </location>
</feature>
<dbReference type="EMBL" id="PDKO01000004">
    <property type="protein sequence ID" value="RXJ63337.1"/>
    <property type="molecule type" value="Genomic_DNA"/>
</dbReference>
<protein>
    <submittedName>
        <fullName evidence="4">Hydrogenase expression/formation protein HypE</fullName>
    </submittedName>
</protein>
<sequence length="333" mass="35908">MTMTNITLAHGNGGQENNELITKIFYKAFKNDILAKSEDAAVIENGNLAFSTDSFTVSPIEFPGSNIGKLSICGTCNDLAMMGASPKYLTCSVIIEEGFDVKTLKRLVSSMEEELKINGAVVVSGDTKVVPKGSVDKIFINTTGIGEIKQKGISSNNIQEDDVILVSNSIGKHGATIFAAREGIDFSTNLKSDCASLWPVVEKLIDENIQIRALRDATRGGVSAVLNEWAKQSDICIEIEEEKIPVCDEVNGVCELLGFEALSLANEGTFVMAVSKEQVSKALEILKSMQTSKEAVVIGEVTSKHKGKVVLNTAWGTQRFIDLPTGELLPRIC</sequence>
<dbReference type="SUPFAM" id="SSF55326">
    <property type="entry name" value="PurM N-terminal domain-like"/>
    <property type="match status" value="1"/>
</dbReference>
<dbReference type="InterPro" id="IPR036676">
    <property type="entry name" value="PurM-like_C_sf"/>
</dbReference>
<dbReference type="GO" id="GO:0051604">
    <property type="term" value="P:protein maturation"/>
    <property type="evidence" value="ECO:0007669"/>
    <property type="project" value="TreeGrafter"/>
</dbReference>
<dbReference type="PANTHER" id="PTHR30303">
    <property type="entry name" value="HYDROGENASE ISOENZYMES FORMATION PROTEIN HYPE"/>
    <property type="match status" value="1"/>
</dbReference>
<dbReference type="InterPro" id="IPR011854">
    <property type="entry name" value="HypE"/>
</dbReference>
<evidence type="ECO:0000259" key="3">
    <source>
        <dbReference type="Pfam" id="PF02769"/>
    </source>
</evidence>
<comment type="caution">
    <text evidence="4">The sequence shown here is derived from an EMBL/GenBank/DDBJ whole genome shotgun (WGS) entry which is preliminary data.</text>
</comment>
<evidence type="ECO:0000313" key="4">
    <source>
        <dbReference type="EMBL" id="RXJ63337.1"/>
    </source>
</evidence>
<organism evidence="4 5">
    <name type="scientific">Halarcobacter anaerophilus</name>
    <dbReference type="NCBI Taxonomy" id="877500"/>
    <lineage>
        <taxon>Bacteria</taxon>
        <taxon>Pseudomonadati</taxon>
        <taxon>Campylobacterota</taxon>
        <taxon>Epsilonproteobacteria</taxon>
        <taxon>Campylobacterales</taxon>
        <taxon>Arcobacteraceae</taxon>
        <taxon>Halarcobacter</taxon>
    </lineage>
</organism>
<comment type="similarity">
    <text evidence="1">Belongs to the HypE family.</text>
</comment>
<gene>
    <name evidence="4" type="primary">hypE</name>
    <name evidence="4" type="ORF">CRV06_06585</name>
</gene>
<dbReference type="AlphaFoldDB" id="A0A4Q0Y012"/>
<reference evidence="4 5" key="1">
    <citation type="submission" date="2017-10" db="EMBL/GenBank/DDBJ databases">
        <title>Genomics of the genus Arcobacter.</title>
        <authorList>
            <person name="Perez-Cataluna A."/>
            <person name="Figueras M.J."/>
        </authorList>
    </citation>
    <scope>NUCLEOTIDE SEQUENCE [LARGE SCALE GENOMIC DNA]</scope>
    <source>
        <strain evidence="4 5">DSM 24636</strain>
    </source>
</reference>
<dbReference type="InterPro" id="IPR036921">
    <property type="entry name" value="PurM-like_N_sf"/>
</dbReference>
<dbReference type="Gene3D" id="3.30.1330.10">
    <property type="entry name" value="PurM-like, N-terminal domain"/>
    <property type="match status" value="1"/>
</dbReference>
<dbReference type="Gene3D" id="3.90.650.10">
    <property type="entry name" value="PurM-like C-terminal domain"/>
    <property type="match status" value="1"/>
</dbReference>
<dbReference type="InterPro" id="IPR010918">
    <property type="entry name" value="PurM-like_C_dom"/>
</dbReference>
<dbReference type="NCBIfam" id="TIGR02124">
    <property type="entry name" value="hypE"/>
    <property type="match status" value="1"/>
</dbReference>
<dbReference type="OrthoDB" id="9801934at2"/>
<accession>A0A4Q0Y012</accession>
<dbReference type="PANTHER" id="PTHR30303:SF0">
    <property type="entry name" value="CARBAMOYL DEHYDRATASE HYPE"/>
    <property type="match status" value="1"/>
</dbReference>
<evidence type="ECO:0000313" key="5">
    <source>
        <dbReference type="Proteomes" id="UP000290191"/>
    </source>
</evidence>
<dbReference type="Pfam" id="PF02769">
    <property type="entry name" value="AIRS_C"/>
    <property type="match status" value="1"/>
</dbReference>
<dbReference type="STRING" id="877500.GCA_000935065_00486"/>
<evidence type="ECO:0000259" key="2">
    <source>
        <dbReference type="Pfam" id="PF00586"/>
    </source>
</evidence>
<dbReference type="PIRSF" id="PIRSF005644">
    <property type="entry name" value="Hdrgns_mtr_HypE"/>
    <property type="match status" value="1"/>
</dbReference>
<dbReference type="Proteomes" id="UP000290191">
    <property type="component" value="Unassembled WGS sequence"/>
</dbReference>
<dbReference type="SUPFAM" id="SSF56042">
    <property type="entry name" value="PurM C-terminal domain-like"/>
    <property type="match status" value="1"/>
</dbReference>
<name>A0A4Q0Y012_9BACT</name>
<proteinExistence type="inferred from homology"/>